<dbReference type="AlphaFoldDB" id="R7QP52"/>
<feature type="compositionally biased region" description="Basic residues" evidence="1">
    <location>
        <begin position="58"/>
        <end position="73"/>
    </location>
</feature>
<feature type="compositionally biased region" description="Pro residues" evidence="1">
    <location>
        <begin position="75"/>
        <end position="90"/>
    </location>
</feature>
<dbReference type="KEGG" id="ccp:CHC_T00000341001"/>
<dbReference type="Proteomes" id="UP000012073">
    <property type="component" value="Unassembled WGS sequence"/>
</dbReference>
<feature type="region of interest" description="Disordered" evidence="1">
    <location>
        <begin position="47"/>
        <end position="146"/>
    </location>
</feature>
<keyword evidence="3" id="KW-1185">Reference proteome</keyword>
<dbReference type="EMBL" id="HG002050">
    <property type="protein sequence ID" value="CDF39538.1"/>
    <property type="molecule type" value="Genomic_DNA"/>
</dbReference>
<feature type="compositionally biased region" description="Low complexity" evidence="1">
    <location>
        <begin position="91"/>
        <end position="107"/>
    </location>
</feature>
<feature type="compositionally biased region" description="Basic residues" evidence="1">
    <location>
        <begin position="370"/>
        <end position="379"/>
    </location>
</feature>
<feature type="compositionally biased region" description="Basic residues" evidence="1">
    <location>
        <begin position="396"/>
        <end position="405"/>
    </location>
</feature>
<feature type="region of interest" description="Disordered" evidence="1">
    <location>
        <begin position="353"/>
        <end position="450"/>
    </location>
</feature>
<sequence length="566" mass="61131">MARSPSPRSSHSPPTAPVPLPVLPLARVKETSACARPIASVCLAVDHQRPSQSDSHRGNHSASKRRRISRRSSKPFPPPHPSPHPHPSSPHTPSTDIHPTDSSSSSLPCPPPQNPASISVKSAPAHDNPFRPHFGRPTLNPRGNRDSSLTVVTEIIDLLLDVACVVQEICPKPLKSQTDHAVLADNTNVNDLAPTKLSSQLESQQATSRVRLEFVSPVEEKLMASLTYTLPSLAGPSIEEPKVVGSTPQGKPADETTTPAPPRVGDLELEFRSPRETFASKFDDRDSTDELGPELVRLSHLMQTKKCESSVDRAHVVNKVQAELLVQETQASLAAEETHILARLKEIANIKRAEKAQAVIPRRRETDRRRSSKRSRSTSRTREPGPSEPTGPTSSRPRRKSKSSRRVIIISDDEDDDNDRDEDFLEIPETISSEDKGDSSIEFVPEPEKDDEVVEVVHAANLDDDGFLEIPPKQELSTDAPVPENFSAATTPSGDVGNPSEAVQSPVGIFPGETESSSDGGTVTSPLPQLKVSSPRKGDLGPPNTTIESGLKADAGSMTQNGKTCG</sequence>
<feature type="compositionally biased region" description="Basic and acidic residues" evidence="1">
    <location>
        <begin position="47"/>
        <end position="57"/>
    </location>
</feature>
<proteinExistence type="predicted"/>
<dbReference type="RefSeq" id="XP_005713450.1">
    <property type="nucleotide sequence ID" value="XM_005713393.1"/>
</dbReference>
<organism evidence="2 3">
    <name type="scientific">Chondrus crispus</name>
    <name type="common">Carrageen Irish moss</name>
    <name type="synonym">Polymorpha crispa</name>
    <dbReference type="NCBI Taxonomy" id="2769"/>
    <lineage>
        <taxon>Eukaryota</taxon>
        <taxon>Rhodophyta</taxon>
        <taxon>Florideophyceae</taxon>
        <taxon>Rhodymeniophycidae</taxon>
        <taxon>Gigartinales</taxon>
        <taxon>Gigartinaceae</taxon>
        <taxon>Chondrus</taxon>
    </lineage>
</organism>
<accession>R7QP52</accession>
<evidence type="ECO:0000313" key="3">
    <source>
        <dbReference type="Proteomes" id="UP000012073"/>
    </source>
</evidence>
<evidence type="ECO:0000256" key="1">
    <source>
        <dbReference type="SAM" id="MobiDB-lite"/>
    </source>
</evidence>
<reference evidence="3" key="1">
    <citation type="journal article" date="2013" name="Proc. Natl. Acad. Sci. U.S.A.">
        <title>Genome structure and metabolic features in the red seaweed Chondrus crispus shed light on evolution of the Archaeplastida.</title>
        <authorList>
            <person name="Collen J."/>
            <person name="Porcel B."/>
            <person name="Carre W."/>
            <person name="Ball S.G."/>
            <person name="Chaparro C."/>
            <person name="Tonon T."/>
            <person name="Barbeyron T."/>
            <person name="Michel G."/>
            <person name="Noel B."/>
            <person name="Valentin K."/>
            <person name="Elias M."/>
            <person name="Artiguenave F."/>
            <person name="Arun A."/>
            <person name="Aury J.M."/>
            <person name="Barbosa-Neto J.F."/>
            <person name="Bothwell J.H."/>
            <person name="Bouget F.Y."/>
            <person name="Brillet L."/>
            <person name="Cabello-Hurtado F."/>
            <person name="Capella-Gutierrez S."/>
            <person name="Charrier B."/>
            <person name="Cladiere L."/>
            <person name="Cock J.M."/>
            <person name="Coelho S.M."/>
            <person name="Colleoni C."/>
            <person name="Czjzek M."/>
            <person name="Da Silva C."/>
            <person name="Delage L."/>
            <person name="Denoeud F."/>
            <person name="Deschamps P."/>
            <person name="Dittami S.M."/>
            <person name="Gabaldon T."/>
            <person name="Gachon C.M."/>
            <person name="Groisillier A."/>
            <person name="Herve C."/>
            <person name="Jabbari K."/>
            <person name="Katinka M."/>
            <person name="Kloareg B."/>
            <person name="Kowalczyk N."/>
            <person name="Labadie K."/>
            <person name="Leblanc C."/>
            <person name="Lopez P.J."/>
            <person name="McLachlan D.H."/>
            <person name="Meslet-Cladiere L."/>
            <person name="Moustafa A."/>
            <person name="Nehr Z."/>
            <person name="Nyvall Collen P."/>
            <person name="Panaud O."/>
            <person name="Partensky F."/>
            <person name="Poulain J."/>
            <person name="Rensing S.A."/>
            <person name="Rousvoal S."/>
            <person name="Samson G."/>
            <person name="Symeonidi A."/>
            <person name="Weissenbach J."/>
            <person name="Zambounis A."/>
            <person name="Wincker P."/>
            <person name="Boyen C."/>
        </authorList>
    </citation>
    <scope>NUCLEOTIDE SEQUENCE [LARGE SCALE GENOMIC DNA]</scope>
    <source>
        <strain evidence="3">cv. Stackhouse</strain>
    </source>
</reference>
<evidence type="ECO:0000313" key="2">
    <source>
        <dbReference type="EMBL" id="CDF39538.1"/>
    </source>
</evidence>
<feature type="region of interest" description="Disordered" evidence="1">
    <location>
        <begin position="237"/>
        <end position="266"/>
    </location>
</feature>
<feature type="compositionally biased region" description="Polar residues" evidence="1">
    <location>
        <begin position="557"/>
        <end position="566"/>
    </location>
</feature>
<feature type="region of interest" description="Disordered" evidence="1">
    <location>
        <begin position="1"/>
        <end position="21"/>
    </location>
</feature>
<dbReference type="GeneID" id="17321153"/>
<feature type="compositionally biased region" description="Polar residues" evidence="1">
    <location>
        <begin position="514"/>
        <end position="527"/>
    </location>
</feature>
<feature type="compositionally biased region" description="Low complexity" evidence="1">
    <location>
        <begin position="1"/>
        <end position="13"/>
    </location>
</feature>
<protein>
    <submittedName>
        <fullName evidence="2">Uncharacterized protein</fullName>
    </submittedName>
</protein>
<feature type="region of interest" description="Disordered" evidence="1">
    <location>
        <begin position="464"/>
        <end position="566"/>
    </location>
</feature>
<dbReference type="Gramene" id="CDF39538">
    <property type="protein sequence ID" value="CDF39538"/>
    <property type="gene ID" value="CHC_T00000341001"/>
</dbReference>
<feature type="compositionally biased region" description="Acidic residues" evidence="1">
    <location>
        <begin position="411"/>
        <end position="426"/>
    </location>
</feature>
<dbReference type="OMA" id="KETSACA"/>
<name>R7QP52_CHOCR</name>
<gene>
    <name evidence="2" type="ORF">CHC_T00000341001</name>
</gene>